<accession>A0ACC2P7A0</accession>
<comment type="caution">
    <text evidence="1">The sequence shown here is derived from an EMBL/GenBank/DDBJ whole genome shotgun (WGS) entry which is preliminary data.</text>
</comment>
<name>A0ACC2P7A0_9HYME</name>
<organism evidence="1 2">
    <name type="scientific">Eretmocerus hayati</name>
    <dbReference type="NCBI Taxonomy" id="131215"/>
    <lineage>
        <taxon>Eukaryota</taxon>
        <taxon>Metazoa</taxon>
        <taxon>Ecdysozoa</taxon>
        <taxon>Arthropoda</taxon>
        <taxon>Hexapoda</taxon>
        <taxon>Insecta</taxon>
        <taxon>Pterygota</taxon>
        <taxon>Neoptera</taxon>
        <taxon>Endopterygota</taxon>
        <taxon>Hymenoptera</taxon>
        <taxon>Apocrita</taxon>
        <taxon>Proctotrupomorpha</taxon>
        <taxon>Chalcidoidea</taxon>
        <taxon>Aphelinidae</taxon>
        <taxon>Aphelininae</taxon>
        <taxon>Eretmocerus</taxon>
    </lineage>
</organism>
<protein>
    <submittedName>
        <fullName evidence="1">Uncharacterized protein</fullName>
    </submittedName>
</protein>
<sequence>MFNFQVLVLGLSCLAAFTNAGIIHEPVAVAAGPVAVSSQSIHQVHGPSYRTIYAPAAPAVAYAAAPVAAPVVAAGYHAAPALAYSAGIAPGAALAYAAPGAYPYAAHAAPLGYAVDPYVAKLHLK</sequence>
<evidence type="ECO:0000313" key="1">
    <source>
        <dbReference type="EMBL" id="KAJ8679307.1"/>
    </source>
</evidence>
<reference evidence="1" key="1">
    <citation type="submission" date="2023-04" db="EMBL/GenBank/DDBJ databases">
        <title>A chromosome-level genome assembly of the parasitoid wasp Eretmocerus hayati.</title>
        <authorList>
            <person name="Zhong Y."/>
            <person name="Liu S."/>
            <person name="Liu Y."/>
        </authorList>
    </citation>
    <scope>NUCLEOTIDE SEQUENCE</scope>
    <source>
        <strain evidence="1">ZJU_SS_LIU_2023</strain>
    </source>
</reference>
<dbReference type="EMBL" id="CM056742">
    <property type="protein sequence ID" value="KAJ8679307.1"/>
    <property type="molecule type" value="Genomic_DNA"/>
</dbReference>
<dbReference type="Proteomes" id="UP001239111">
    <property type="component" value="Chromosome 2"/>
</dbReference>
<proteinExistence type="predicted"/>
<evidence type="ECO:0000313" key="2">
    <source>
        <dbReference type="Proteomes" id="UP001239111"/>
    </source>
</evidence>
<keyword evidence="2" id="KW-1185">Reference proteome</keyword>
<gene>
    <name evidence="1" type="ORF">QAD02_015094</name>
</gene>